<dbReference type="InParanoid" id="A0A194XNC4"/>
<dbReference type="Proteomes" id="UP000070700">
    <property type="component" value="Unassembled WGS sequence"/>
</dbReference>
<proteinExistence type="predicted"/>
<dbReference type="KEGG" id="psco:LY89DRAFT_714745"/>
<dbReference type="InterPro" id="IPR027417">
    <property type="entry name" value="P-loop_NTPase"/>
</dbReference>
<dbReference type="GeneID" id="28827877"/>
<reference evidence="1 2" key="1">
    <citation type="submission" date="2015-10" db="EMBL/GenBank/DDBJ databases">
        <title>Full genome of DAOMC 229536 Phialocephala scopiformis, a fungal endophyte of spruce producing the potent anti-insectan compound rugulosin.</title>
        <authorList>
            <consortium name="DOE Joint Genome Institute"/>
            <person name="Walker A.K."/>
            <person name="Frasz S.L."/>
            <person name="Seifert K.A."/>
            <person name="Miller J.D."/>
            <person name="Mondo S.J."/>
            <person name="Labutti K."/>
            <person name="Lipzen A."/>
            <person name="Dockter R."/>
            <person name="Kennedy M."/>
            <person name="Grigoriev I.V."/>
            <person name="Spatafora J.W."/>
        </authorList>
    </citation>
    <scope>NUCLEOTIDE SEQUENCE [LARGE SCALE GENOMIC DNA]</scope>
    <source>
        <strain evidence="1 2">CBS 120377</strain>
    </source>
</reference>
<dbReference type="EMBL" id="KQ947407">
    <property type="protein sequence ID" value="KUJ21673.1"/>
    <property type="molecule type" value="Genomic_DNA"/>
</dbReference>
<evidence type="ECO:0000313" key="1">
    <source>
        <dbReference type="EMBL" id="KUJ21673.1"/>
    </source>
</evidence>
<evidence type="ECO:0000313" key="2">
    <source>
        <dbReference type="Proteomes" id="UP000070700"/>
    </source>
</evidence>
<keyword evidence="2" id="KW-1185">Reference proteome</keyword>
<dbReference type="Gene3D" id="3.40.50.300">
    <property type="entry name" value="P-loop containing nucleotide triphosphate hydrolases"/>
    <property type="match status" value="1"/>
</dbReference>
<dbReference type="AlphaFoldDB" id="A0A194XNC4"/>
<sequence length="220" mass="25341">MPLMPLTLEQKDAIREYLHADPRGKPRGGMPLLVYFVITAKSPVRRLLNILVHPSDFYDPTGPQVPLRRQNRVQIYLSETCRIVGIPEALILMYDVADRESFVELEKSYDKICDVLELEKNYDKTDKPPARGLFKRVTDRLFKRPQWEAPVPYPIFVFAVILNRSASRQVTYDEGLELSDRLSAIFLETSRTGLNNNCFDDLASRSILARTKKEPNRVDS</sequence>
<protein>
    <submittedName>
        <fullName evidence="1">Uncharacterized protein</fullName>
    </submittedName>
</protein>
<dbReference type="SUPFAM" id="SSF52540">
    <property type="entry name" value="P-loop containing nucleoside triphosphate hydrolases"/>
    <property type="match status" value="1"/>
</dbReference>
<dbReference type="RefSeq" id="XP_018076028.1">
    <property type="nucleotide sequence ID" value="XM_018218151.1"/>
</dbReference>
<accession>A0A194XNC4</accession>
<organism evidence="1 2">
    <name type="scientific">Mollisia scopiformis</name>
    <name type="common">Conifer needle endophyte fungus</name>
    <name type="synonym">Phialocephala scopiformis</name>
    <dbReference type="NCBI Taxonomy" id="149040"/>
    <lineage>
        <taxon>Eukaryota</taxon>
        <taxon>Fungi</taxon>
        <taxon>Dikarya</taxon>
        <taxon>Ascomycota</taxon>
        <taxon>Pezizomycotina</taxon>
        <taxon>Leotiomycetes</taxon>
        <taxon>Helotiales</taxon>
        <taxon>Mollisiaceae</taxon>
        <taxon>Mollisia</taxon>
    </lineage>
</organism>
<gene>
    <name evidence="1" type="ORF">LY89DRAFT_714745</name>
</gene>
<name>A0A194XNC4_MOLSC</name>